<feature type="compositionally biased region" description="Polar residues" evidence="1">
    <location>
        <begin position="101"/>
        <end position="113"/>
    </location>
</feature>
<name>A0A0U5H0Y9_ASPCI</name>
<evidence type="ECO:0000313" key="3">
    <source>
        <dbReference type="Proteomes" id="UP000054771"/>
    </source>
</evidence>
<gene>
    <name evidence="2" type="ORF">ASPCAL10569</name>
</gene>
<keyword evidence="3" id="KW-1185">Reference proteome</keyword>
<accession>A0A0U5H0Y9</accession>
<feature type="compositionally biased region" description="Polar residues" evidence="1">
    <location>
        <begin position="11"/>
        <end position="30"/>
    </location>
</feature>
<evidence type="ECO:0000256" key="1">
    <source>
        <dbReference type="SAM" id="MobiDB-lite"/>
    </source>
</evidence>
<feature type="region of interest" description="Disordered" evidence="1">
    <location>
        <begin position="48"/>
        <end position="218"/>
    </location>
</feature>
<sequence>MGSKDYGPTWIHQQSPKQTNDIPLSPSKQARCSHAAPDDEVEILDIEDLPTNSHSDFLGAQTVKPYEIEEPDDDTASEIHKSSLPQQEQTRLWEDLVGSMQDLSCDSDTNNPVTMYPSRGRKRRPSNMATSHSHPGEARLSTSGRDGQYDEHSLNPKRRRSQGKPPKNYEYSRTNQEQRIRAAEEGGGTSSETLSGNTSGTNIDSTSGCTTADEMDID</sequence>
<evidence type="ECO:0000313" key="2">
    <source>
        <dbReference type="EMBL" id="CEL07412.1"/>
    </source>
</evidence>
<proteinExistence type="predicted"/>
<feature type="compositionally biased region" description="Low complexity" evidence="1">
    <location>
        <begin position="190"/>
        <end position="202"/>
    </location>
</feature>
<organism evidence="2 3">
    <name type="scientific">Aspergillus calidoustus</name>
    <dbReference type="NCBI Taxonomy" id="454130"/>
    <lineage>
        <taxon>Eukaryota</taxon>
        <taxon>Fungi</taxon>
        <taxon>Dikarya</taxon>
        <taxon>Ascomycota</taxon>
        <taxon>Pezizomycotina</taxon>
        <taxon>Eurotiomycetes</taxon>
        <taxon>Eurotiomycetidae</taxon>
        <taxon>Eurotiales</taxon>
        <taxon>Aspergillaceae</taxon>
        <taxon>Aspergillus</taxon>
        <taxon>Aspergillus subgen. Nidulantes</taxon>
    </lineage>
</organism>
<dbReference type="AlphaFoldDB" id="A0A0U5H0Y9"/>
<dbReference type="EMBL" id="CDMC01000009">
    <property type="protein sequence ID" value="CEL07412.1"/>
    <property type="molecule type" value="Genomic_DNA"/>
</dbReference>
<protein>
    <submittedName>
        <fullName evidence="2">Uncharacterized protein</fullName>
    </submittedName>
</protein>
<feature type="region of interest" description="Disordered" evidence="1">
    <location>
        <begin position="1"/>
        <end position="36"/>
    </location>
</feature>
<reference evidence="3" key="1">
    <citation type="journal article" date="2016" name="Genome Announc.">
        <title>Draft genome sequences of fungus Aspergillus calidoustus.</title>
        <authorList>
            <person name="Horn F."/>
            <person name="Linde J."/>
            <person name="Mattern D.J."/>
            <person name="Walther G."/>
            <person name="Guthke R."/>
            <person name="Scherlach K."/>
            <person name="Martin K."/>
            <person name="Brakhage A.A."/>
            <person name="Petzke L."/>
            <person name="Valiante V."/>
        </authorList>
    </citation>
    <scope>NUCLEOTIDE SEQUENCE [LARGE SCALE GENOMIC DNA]</scope>
    <source>
        <strain evidence="3">SF006504</strain>
    </source>
</reference>
<dbReference type="OrthoDB" id="4186058at2759"/>
<dbReference type="Proteomes" id="UP000054771">
    <property type="component" value="Unassembled WGS sequence"/>
</dbReference>